<gene>
    <name evidence="9" type="ORF">QQ020_32310</name>
</gene>
<evidence type="ECO:0000259" key="8">
    <source>
        <dbReference type="Pfam" id="PF21365"/>
    </source>
</evidence>
<dbReference type="Gene3D" id="3.20.20.80">
    <property type="entry name" value="Glycosidases"/>
    <property type="match status" value="1"/>
</dbReference>
<dbReference type="InterPro" id="IPR030458">
    <property type="entry name" value="Glyco_hydro_31_AS"/>
</dbReference>
<dbReference type="Proteomes" id="UP001172083">
    <property type="component" value="Unassembled WGS sequence"/>
</dbReference>
<evidence type="ECO:0000313" key="10">
    <source>
        <dbReference type="Proteomes" id="UP001172083"/>
    </source>
</evidence>
<dbReference type="InterPro" id="IPR048395">
    <property type="entry name" value="Glyco_hydro_31_C"/>
</dbReference>
<comment type="similarity">
    <text evidence="1 4">Belongs to the glycosyl hydrolase 31 family.</text>
</comment>
<dbReference type="PANTHER" id="PTHR22762">
    <property type="entry name" value="ALPHA-GLUCOSIDASE"/>
    <property type="match status" value="1"/>
</dbReference>
<dbReference type="InterPro" id="IPR011013">
    <property type="entry name" value="Gal_mutarotase_sf_dom"/>
</dbReference>
<dbReference type="SUPFAM" id="SSF74650">
    <property type="entry name" value="Galactose mutarotase-like"/>
    <property type="match status" value="1"/>
</dbReference>
<evidence type="ECO:0000259" key="5">
    <source>
        <dbReference type="Pfam" id="PF01055"/>
    </source>
</evidence>
<dbReference type="InterPro" id="IPR025887">
    <property type="entry name" value="Glyco_hydro_31_N_dom"/>
</dbReference>
<feature type="domain" description="DUF5110" evidence="7">
    <location>
        <begin position="681"/>
        <end position="749"/>
    </location>
</feature>
<protein>
    <submittedName>
        <fullName evidence="9">Glycoside hydrolase family 31 protein</fullName>
    </submittedName>
</protein>
<dbReference type="GO" id="GO:0016787">
    <property type="term" value="F:hydrolase activity"/>
    <property type="evidence" value="ECO:0007669"/>
    <property type="project" value="UniProtKB-KW"/>
</dbReference>
<dbReference type="SUPFAM" id="SSF51445">
    <property type="entry name" value="(Trans)glycosidases"/>
    <property type="match status" value="1"/>
</dbReference>
<comment type="caution">
    <text evidence="9">The sequence shown here is derived from an EMBL/GenBank/DDBJ whole genome shotgun (WGS) entry which is preliminary data.</text>
</comment>
<dbReference type="PROSITE" id="PS00129">
    <property type="entry name" value="GLYCOSYL_HYDROL_F31_1"/>
    <property type="match status" value="1"/>
</dbReference>
<dbReference type="InterPro" id="IPR013780">
    <property type="entry name" value="Glyco_hydro_b"/>
</dbReference>
<proteinExistence type="inferred from homology"/>
<evidence type="ECO:0000259" key="7">
    <source>
        <dbReference type="Pfam" id="PF17137"/>
    </source>
</evidence>
<evidence type="ECO:0000256" key="1">
    <source>
        <dbReference type="ARBA" id="ARBA00007806"/>
    </source>
</evidence>
<keyword evidence="2 4" id="KW-0378">Hydrolase</keyword>
<dbReference type="InterPro" id="IPR000322">
    <property type="entry name" value="Glyco_hydro_31_TIM"/>
</dbReference>
<evidence type="ECO:0000256" key="2">
    <source>
        <dbReference type="ARBA" id="ARBA00022801"/>
    </source>
</evidence>
<feature type="domain" description="Glycoside hydrolase family 31 TIM barrel" evidence="5">
    <location>
        <begin position="247"/>
        <end position="570"/>
    </location>
</feature>
<evidence type="ECO:0000256" key="3">
    <source>
        <dbReference type="ARBA" id="ARBA00023295"/>
    </source>
</evidence>
<dbReference type="InterPro" id="IPR017853">
    <property type="entry name" value="GH"/>
</dbReference>
<sequence>MNQTVEKAKKRLNQLVHYEKVDNTIYFKGTKEIVELKVLSDEIIRVRLAPRGFFLDDFSYAIENSNFDITSLETEESDDAICVKTASLNCYIEKETMQLRIEDKSGLVINEDEKGVHWEENSDHGGNYVYCSKRIQDDECFYGLGDKPSDLNLRGKRYSNWGSDTYGYQKDRDPLYRNIPFYLGLHHGVGYGILFDNTFKSYFDFGKEDPDVASFWADGGELCYYFIHGPQLLEVVQKYSDLTGRHKLPPQWALGYHQCRWSYYPESTVKDLAHNFRVKKIPCDAIYLDIDYMDGYRCFTWNKDHFPDPKRMISELKEDGFKTVVIIDPGIKVDDNYWVYIEGLENGHFCQRGDGPLMEGSVWPGKCNFPDFTNPEVREWWGKLFEEFVEIGVDGVWNDMNEPAVFGIETFPDDVRHDFDGHPCTHRKAHNIYGMQMVRSTYEGLLKLQKTKRPFAITRSGYAGVQRYSAVWTGDNVATWEHLQIANVQCQRLSISGISFVGSDIGGFTQDSNGELFARWIQLGVFSPLFRTHSAGDTMDQEPWSYGEECEDIVRKFINLRYQLLPYIYTTFWQCSIHGMPMLRPLVFIEQNHKETHHRQDEFCFGDHLLVCPVSEPGVKGRKLYLPEGGWYYYFSDKYYQGGEEIWIDTPIDEMPLFTKSGSVIPHFPVMQYVGEKVVETLTLHVYYKNGEEISHLYEDHGDNFAYEQGICSVKSFSLLGDENSLHLIQYTHGDFIPSYHDVELIFHGIKADKISISQDGKTSKKVTKQKDNTFSIKAIRDFESINIDFE</sequence>
<dbReference type="Pfam" id="PF21365">
    <property type="entry name" value="Glyco_hydro_31_3rd"/>
    <property type="match status" value="1"/>
</dbReference>
<dbReference type="InterPro" id="IPR033403">
    <property type="entry name" value="DUF5110"/>
</dbReference>
<dbReference type="Pfam" id="PF13802">
    <property type="entry name" value="Gal_mutarotas_2"/>
    <property type="match status" value="1"/>
</dbReference>
<dbReference type="Gene3D" id="2.60.40.1760">
    <property type="entry name" value="glycosyl hydrolase (family 31)"/>
    <property type="match status" value="1"/>
</dbReference>
<evidence type="ECO:0000259" key="6">
    <source>
        <dbReference type="Pfam" id="PF13802"/>
    </source>
</evidence>
<dbReference type="CDD" id="cd14752">
    <property type="entry name" value="GH31_N"/>
    <property type="match status" value="1"/>
</dbReference>
<feature type="domain" description="Glycosyl hydrolase family 31 C-terminal" evidence="8">
    <location>
        <begin position="579"/>
        <end position="665"/>
    </location>
</feature>
<dbReference type="Gene3D" id="2.60.40.1180">
    <property type="entry name" value="Golgi alpha-mannosidase II"/>
    <property type="match status" value="2"/>
</dbReference>
<dbReference type="Pfam" id="PF17137">
    <property type="entry name" value="DUF5110"/>
    <property type="match status" value="1"/>
</dbReference>
<feature type="domain" description="Glycoside hydrolase family 31 N-terminal" evidence="6">
    <location>
        <begin position="34"/>
        <end position="204"/>
    </location>
</feature>
<dbReference type="EMBL" id="JAUJEB010000011">
    <property type="protein sequence ID" value="MDN5216799.1"/>
    <property type="molecule type" value="Genomic_DNA"/>
</dbReference>
<evidence type="ECO:0000256" key="4">
    <source>
        <dbReference type="RuleBase" id="RU361185"/>
    </source>
</evidence>
<dbReference type="RefSeq" id="WP_346762137.1">
    <property type="nucleotide sequence ID" value="NZ_JAUJEB010000011.1"/>
</dbReference>
<dbReference type="PANTHER" id="PTHR22762:SF166">
    <property type="entry name" value="ALPHA-GLUCOSIDASE"/>
    <property type="match status" value="1"/>
</dbReference>
<reference evidence="9" key="1">
    <citation type="submission" date="2023-06" db="EMBL/GenBank/DDBJ databases">
        <title>Genomic of Agaribacillus aureum.</title>
        <authorList>
            <person name="Wang G."/>
        </authorList>
    </citation>
    <scope>NUCLEOTIDE SEQUENCE</scope>
    <source>
        <strain evidence="9">BMA12</strain>
    </source>
</reference>
<keyword evidence="3 4" id="KW-0326">Glycosidase</keyword>
<dbReference type="CDD" id="cd06604">
    <property type="entry name" value="GH31_glucosidase_II_MalA"/>
    <property type="match status" value="1"/>
</dbReference>
<dbReference type="Pfam" id="PF01055">
    <property type="entry name" value="Glyco_hydro_31_2nd"/>
    <property type="match status" value="1"/>
</dbReference>
<keyword evidence="10" id="KW-1185">Reference proteome</keyword>
<name>A0ABT8LG71_9BACT</name>
<evidence type="ECO:0000313" key="9">
    <source>
        <dbReference type="EMBL" id="MDN5216799.1"/>
    </source>
</evidence>
<dbReference type="SUPFAM" id="SSF51011">
    <property type="entry name" value="Glycosyl hydrolase domain"/>
    <property type="match status" value="1"/>
</dbReference>
<accession>A0ABT8LG71</accession>
<organism evidence="9 10">
    <name type="scientific">Agaribacillus aureus</name>
    <dbReference type="NCBI Taxonomy" id="3051825"/>
    <lineage>
        <taxon>Bacteria</taxon>
        <taxon>Pseudomonadati</taxon>
        <taxon>Bacteroidota</taxon>
        <taxon>Cytophagia</taxon>
        <taxon>Cytophagales</taxon>
        <taxon>Splendidivirgaceae</taxon>
        <taxon>Agaribacillus</taxon>
    </lineage>
</organism>